<dbReference type="STRING" id="1423739.FC85_GL001680"/>
<evidence type="ECO:0000256" key="5">
    <source>
        <dbReference type="ARBA" id="ARBA00015486"/>
    </source>
</evidence>
<dbReference type="EMBL" id="AZEY01000105">
    <property type="protein sequence ID" value="KRL62815.1"/>
    <property type="molecule type" value="Genomic_DNA"/>
</dbReference>
<evidence type="ECO:0000313" key="12">
    <source>
        <dbReference type="Proteomes" id="UP000052013"/>
    </source>
</evidence>
<name>A0A0R1S0Y7_9LACO</name>
<comment type="catalytic activity">
    <reaction evidence="9">
        <text>5,6-dimethylbenzimidazole + nicotinate beta-D-ribonucleotide = alpha-ribazole 5'-phosphate + nicotinate + H(+)</text>
        <dbReference type="Rhea" id="RHEA:11196"/>
        <dbReference type="ChEBI" id="CHEBI:15378"/>
        <dbReference type="ChEBI" id="CHEBI:15890"/>
        <dbReference type="ChEBI" id="CHEBI:32544"/>
        <dbReference type="ChEBI" id="CHEBI:57502"/>
        <dbReference type="ChEBI" id="CHEBI:57918"/>
        <dbReference type="EC" id="2.4.2.21"/>
    </reaction>
</comment>
<evidence type="ECO:0000256" key="9">
    <source>
        <dbReference type="ARBA" id="ARBA00047340"/>
    </source>
</evidence>
<comment type="pathway">
    <text evidence="2">Nucleoside biosynthesis; alpha-ribazole biosynthesis; alpha-ribazole from 5,6-dimethylbenzimidazole: step 1/2.</text>
</comment>
<comment type="caution">
    <text evidence="11">The sequence shown here is derived from an EMBL/GenBank/DDBJ whole genome shotgun (WGS) entry which is preliminary data.</text>
</comment>
<dbReference type="CDD" id="cd02439">
    <property type="entry name" value="DMB-PRT_CobT"/>
    <property type="match status" value="1"/>
</dbReference>
<protein>
    <recommendedName>
        <fullName evidence="5 10">Nicotinate-nucleotide--dimethylbenzimidazole phosphoribosyltransferase</fullName>
        <ecNumber evidence="4 10">2.4.2.21</ecNumber>
    </recommendedName>
</protein>
<sequence>MTIMQNNETKLKPTIEPISQAARKAMREKIDNLAKPVGGLGNLEVLAVDLAGIEQRVELQTEKRCCLVFCGDHGVEREGVSATPRRVTAMQAVNMAAGHSSVAALAKANHCEVKVIDVGIDADILDQAVINLKIRKGTNNFLEKPAMTRDEAIRDVQAGYDVAAQAIHEGNQILCVGELGIANTTVSSAMIASLLSLPVADVVGRGSVISDKRLAHKIDVVEKGLAKWQPDPTDGLDVLSKVGGFEIGAKAGAMICAAAHHVPLIMDGFISYAALALAEAMCPGIQRYVIASHATRQAGTKAILKKLGVTPMFNLGMATGEGSGAVVTLALIDDIQSVLKNMTTLEDMGVNFTA</sequence>
<organism evidence="11 12">
    <name type="scientific">Lentilactobacillus diolivorans DSM 14421</name>
    <dbReference type="NCBI Taxonomy" id="1423739"/>
    <lineage>
        <taxon>Bacteria</taxon>
        <taxon>Bacillati</taxon>
        <taxon>Bacillota</taxon>
        <taxon>Bacilli</taxon>
        <taxon>Lactobacillales</taxon>
        <taxon>Lactobacillaceae</taxon>
        <taxon>Lentilactobacillus</taxon>
    </lineage>
</organism>
<evidence type="ECO:0000256" key="8">
    <source>
        <dbReference type="ARBA" id="ARBA00022679"/>
    </source>
</evidence>
<dbReference type="PATRIC" id="fig|1423739.3.peg.1762"/>
<dbReference type="FunFam" id="3.40.50.10210:FF:000001">
    <property type="entry name" value="Nicotinate-nucleotide--dimethylbenzimidazole phosphoribosyltransferase"/>
    <property type="match status" value="1"/>
</dbReference>
<dbReference type="NCBIfam" id="NF000996">
    <property type="entry name" value="PRK00105.1"/>
    <property type="match status" value="1"/>
</dbReference>
<keyword evidence="6" id="KW-0169">Cobalamin biosynthesis</keyword>
<evidence type="ECO:0000256" key="4">
    <source>
        <dbReference type="ARBA" id="ARBA00011991"/>
    </source>
</evidence>
<dbReference type="GO" id="GO:0008939">
    <property type="term" value="F:nicotinate-nucleotide-dimethylbenzimidazole phosphoribosyltransferase activity"/>
    <property type="evidence" value="ECO:0007669"/>
    <property type="project" value="UniProtKB-UniRule"/>
</dbReference>
<dbReference type="InterPro" id="IPR017846">
    <property type="entry name" value="Nict_dMeBzImd_PRibTrfase_bact"/>
</dbReference>
<evidence type="ECO:0000256" key="6">
    <source>
        <dbReference type="ARBA" id="ARBA00022573"/>
    </source>
</evidence>
<dbReference type="EC" id="2.4.2.21" evidence="4 10"/>
<comment type="function">
    <text evidence="1">Catalyzes the synthesis of alpha-ribazole-5'-phosphate from nicotinate mononucleotide (NAMN) and 5,6-dimethylbenzimidazole (DMB).</text>
</comment>
<gene>
    <name evidence="11" type="ORF">FC85_GL001680</name>
</gene>
<keyword evidence="7 11" id="KW-0328">Glycosyltransferase</keyword>
<dbReference type="UniPathway" id="UPA00061">
    <property type="reaction ID" value="UER00516"/>
</dbReference>
<dbReference type="PANTHER" id="PTHR43463">
    <property type="entry name" value="NICOTINATE-NUCLEOTIDE--DIMETHYLBENZIMIDAZOLE PHOSPHORIBOSYLTRANSFERASE"/>
    <property type="match status" value="1"/>
</dbReference>
<evidence type="ECO:0000313" key="11">
    <source>
        <dbReference type="EMBL" id="KRL62815.1"/>
    </source>
</evidence>
<comment type="similarity">
    <text evidence="3">Belongs to the CobT family.</text>
</comment>
<dbReference type="SUPFAM" id="SSF52733">
    <property type="entry name" value="Nicotinate mononucleotide:5,6-dimethylbenzimidazole phosphoribosyltransferase (CobT)"/>
    <property type="match status" value="1"/>
</dbReference>
<evidence type="ECO:0000256" key="3">
    <source>
        <dbReference type="ARBA" id="ARBA00007110"/>
    </source>
</evidence>
<dbReference type="Gene3D" id="1.10.1610.10">
    <property type="match status" value="1"/>
</dbReference>
<keyword evidence="8 11" id="KW-0808">Transferase</keyword>
<dbReference type="AlphaFoldDB" id="A0A0R1S0Y7"/>
<proteinExistence type="inferred from homology"/>
<evidence type="ECO:0000256" key="1">
    <source>
        <dbReference type="ARBA" id="ARBA00002197"/>
    </source>
</evidence>
<accession>A0A0R1S0Y7</accession>
<dbReference type="Proteomes" id="UP000052013">
    <property type="component" value="Unassembled WGS sequence"/>
</dbReference>
<dbReference type="InterPro" id="IPR023195">
    <property type="entry name" value="Nict_dMeBzImd_PRibTrfase_N"/>
</dbReference>
<evidence type="ECO:0000256" key="2">
    <source>
        <dbReference type="ARBA" id="ARBA00005049"/>
    </source>
</evidence>
<evidence type="ECO:0000256" key="10">
    <source>
        <dbReference type="NCBIfam" id="TIGR03160"/>
    </source>
</evidence>
<reference evidence="11 12" key="1">
    <citation type="journal article" date="2015" name="Genome Announc.">
        <title>Expanding the biotechnology potential of lactobacilli through comparative genomics of 213 strains and associated genera.</title>
        <authorList>
            <person name="Sun Z."/>
            <person name="Harris H.M."/>
            <person name="McCann A."/>
            <person name="Guo C."/>
            <person name="Argimon S."/>
            <person name="Zhang W."/>
            <person name="Yang X."/>
            <person name="Jeffery I.B."/>
            <person name="Cooney J.C."/>
            <person name="Kagawa T.F."/>
            <person name="Liu W."/>
            <person name="Song Y."/>
            <person name="Salvetti E."/>
            <person name="Wrobel A."/>
            <person name="Rasinkangas P."/>
            <person name="Parkhill J."/>
            <person name="Rea M.C."/>
            <person name="O'Sullivan O."/>
            <person name="Ritari J."/>
            <person name="Douillard F.P."/>
            <person name="Paul Ross R."/>
            <person name="Yang R."/>
            <person name="Briner A.E."/>
            <person name="Felis G.E."/>
            <person name="de Vos W.M."/>
            <person name="Barrangou R."/>
            <person name="Klaenhammer T.R."/>
            <person name="Caufield P.W."/>
            <person name="Cui Y."/>
            <person name="Zhang H."/>
            <person name="O'Toole P.W."/>
        </authorList>
    </citation>
    <scope>NUCLEOTIDE SEQUENCE [LARGE SCALE GENOMIC DNA]</scope>
    <source>
        <strain evidence="11 12">DSM 14421</strain>
    </source>
</reference>
<dbReference type="PANTHER" id="PTHR43463:SF1">
    <property type="entry name" value="NICOTINATE-NUCLEOTIDE--DIMETHYLBENZIMIDAZOLE PHOSPHORIBOSYLTRANSFERASE"/>
    <property type="match status" value="1"/>
</dbReference>
<dbReference type="InterPro" id="IPR036087">
    <property type="entry name" value="Nict_dMeBzImd_PRibTrfase_sf"/>
</dbReference>
<dbReference type="InterPro" id="IPR003200">
    <property type="entry name" value="Nict_dMeBzImd_PRibTrfase"/>
</dbReference>
<dbReference type="NCBIfam" id="TIGR03160">
    <property type="entry name" value="cobT_DBIPRT"/>
    <property type="match status" value="1"/>
</dbReference>
<dbReference type="Pfam" id="PF02277">
    <property type="entry name" value="DBI_PRT"/>
    <property type="match status" value="1"/>
</dbReference>
<evidence type="ECO:0000256" key="7">
    <source>
        <dbReference type="ARBA" id="ARBA00022676"/>
    </source>
</evidence>
<dbReference type="GO" id="GO:0009236">
    <property type="term" value="P:cobalamin biosynthetic process"/>
    <property type="evidence" value="ECO:0007669"/>
    <property type="project" value="UniProtKB-UniRule"/>
</dbReference>
<dbReference type="Gene3D" id="3.40.50.10210">
    <property type="match status" value="1"/>
</dbReference>